<evidence type="ECO:0000313" key="2">
    <source>
        <dbReference type="EMBL" id="KAH0904221.1"/>
    </source>
</evidence>
<gene>
    <name evidence="2" type="ORF">HID58_043724</name>
</gene>
<evidence type="ECO:0000256" key="1">
    <source>
        <dbReference type="SAM" id="MobiDB-lite"/>
    </source>
</evidence>
<sequence>KSDAIGGSSKQMPLLIEHPVVPPGFAPLFHEMPQKERDMALQYISHSDPTERQARITRVQQSLQPGFEDNLGSAPRISHDINKGKGHVFNFQEHDRPGKRVAVTRERSAFSEADLKSVKDRTSFPSDNLEVSSSSSSLGPTVFRVGTSTGNLSTGANEAVKKSRRRPQRWKRICSQRPSGQAQDLDHTGKRDSPVGDGEESTATLVKLGWGVDASENETPLLEPINRCRRVLAKWKRVTTGNIAVEYFRDIFTSSNPWELENLTLKVSDLIDERHGTWDVQRVRHLFVGEDANQILEMRPQLNRHDTMVWGFSRNDIDENVGESALACWRKPCPSFIKCNVGSSWTDANRNCGVAWLTRNHLGVSLIHSRRSYSMVASQLEAELLKSLSTLRHKNVVFESSSYLAGEAVLNPDNFPMFHGLIDVIREKLSRLQLWSIAYVHSGANQCAEAIARSVTRDQRYASYVGKDGPSWLLPMIHADAVRADNGY</sequence>
<protein>
    <recommendedName>
        <fullName evidence="4">RNase H type-1 domain-containing protein</fullName>
    </recommendedName>
</protein>
<accession>A0ABQ8BJ51</accession>
<keyword evidence="3" id="KW-1185">Reference proteome</keyword>
<dbReference type="CDD" id="cd06222">
    <property type="entry name" value="RNase_H_like"/>
    <property type="match status" value="1"/>
</dbReference>
<dbReference type="PANTHER" id="PTHR47074">
    <property type="entry name" value="BNAC02G40300D PROTEIN"/>
    <property type="match status" value="1"/>
</dbReference>
<feature type="compositionally biased region" description="Basic residues" evidence="1">
    <location>
        <begin position="162"/>
        <end position="174"/>
    </location>
</feature>
<reference evidence="2 3" key="1">
    <citation type="submission" date="2021-05" db="EMBL/GenBank/DDBJ databases">
        <title>Genome Assembly of Synthetic Allotetraploid Brassica napus Reveals Homoeologous Exchanges between Subgenomes.</title>
        <authorList>
            <person name="Davis J.T."/>
        </authorList>
    </citation>
    <scope>NUCLEOTIDE SEQUENCE [LARGE SCALE GENOMIC DNA]</scope>
    <source>
        <strain evidence="3">cv. Da-Ae</strain>
        <tissue evidence="2">Seedling</tissue>
    </source>
</reference>
<comment type="caution">
    <text evidence="2">The sequence shown here is derived from an EMBL/GenBank/DDBJ whole genome shotgun (WGS) entry which is preliminary data.</text>
</comment>
<dbReference type="InterPro" id="IPR052929">
    <property type="entry name" value="RNase_H-like_EbsB-rel"/>
</dbReference>
<feature type="compositionally biased region" description="Basic and acidic residues" evidence="1">
    <location>
        <begin position="184"/>
        <end position="194"/>
    </location>
</feature>
<evidence type="ECO:0000313" key="3">
    <source>
        <dbReference type="Proteomes" id="UP000824890"/>
    </source>
</evidence>
<proteinExistence type="predicted"/>
<dbReference type="Proteomes" id="UP000824890">
    <property type="component" value="Unassembled WGS sequence"/>
</dbReference>
<feature type="region of interest" description="Disordered" evidence="1">
    <location>
        <begin position="148"/>
        <end position="200"/>
    </location>
</feature>
<name>A0ABQ8BJ51_BRANA</name>
<dbReference type="EMBL" id="JAGKQM010000011">
    <property type="protein sequence ID" value="KAH0904221.1"/>
    <property type="molecule type" value="Genomic_DNA"/>
</dbReference>
<organism evidence="2 3">
    <name type="scientific">Brassica napus</name>
    <name type="common">Rape</name>
    <dbReference type="NCBI Taxonomy" id="3708"/>
    <lineage>
        <taxon>Eukaryota</taxon>
        <taxon>Viridiplantae</taxon>
        <taxon>Streptophyta</taxon>
        <taxon>Embryophyta</taxon>
        <taxon>Tracheophyta</taxon>
        <taxon>Spermatophyta</taxon>
        <taxon>Magnoliopsida</taxon>
        <taxon>eudicotyledons</taxon>
        <taxon>Gunneridae</taxon>
        <taxon>Pentapetalae</taxon>
        <taxon>rosids</taxon>
        <taxon>malvids</taxon>
        <taxon>Brassicales</taxon>
        <taxon>Brassicaceae</taxon>
        <taxon>Brassiceae</taxon>
        <taxon>Brassica</taxon>
    </lineage>
</organism>
<dbReference type="InterPro" id="IPR044730">
    <property type="entry name" value="RNase_H-like_dom_plant"/>
</dbReference>
<feature type="non-terminal residue" evidence="2">
    <location>
        <position position="1"/>
    </location>
</feature>
<dbReference type="PANTHER" id="PTHR47074:SF11">
    <property type="entry name" value="REVERSE TRANSCRIPTASE-LIKE PROTEIN"/>
    <property type="match status" value="1"/>
</dbReference>
<evidence type="ECO:0008006" key="4">
    <source>
        <dbReference type="Google" id="ProtNLM"/>
    </source>
</evidence>